<reference evidence="1 2" key="1">
    <citation type="submission" date="2018-12" db="EMBL/GenBank/DDBJ databases">
        <authorList>
            <consortium name="Pathogen Informatics"/>
        </authorList>
    </citation>
    <scope>NUCLEOTIDE SEQUENCE [LARGE SCALE GENOMIC DNA]</scope>
    <source>
        <strain evidence="1 2">NCTC10047</strain>
    </source>
</reference>
<organism evidence="1 2">
    <name type="scientific">Salmonella enterica subsp. arizonae</name>
    <dbReference type="NCBI Taxonomy" id="59203"/>
    <lineage>
        <taxon>Bacteria</taxon>
        <taxon>Pseudomonadati</taxon>
        <taxon>Pseudomonadota</taxon>
        <taxon>Gammaproteobacteria</taxon>
        <taxon>Enterobacterales</taxon>
        <taxon>Enterobacteriaceae</taxon>
        <taxon>Salmonella</taxon>
    </lineage>
</organism>
<sequence>MTGTGAELYYSRLDLTYGLERLRVTDFDMGVESLYKIRGNPHVS</sequence>
<accession>A0A447R8W2</accession>
<name>A0A447R8W2_SALER</name>
<gene>
    <name evidence="1" type="ORF">NCTC10047_04630</name>
</gene>
<dbReference type="Proteomes" id="UP000275676">
    <property type="component" value="Chromosome"/>
</dbReference>
<evidence type="ECO:0000313" key="2">
    <source>
        <dbReference type="Proteomes" id="UP000275676"/>
    </source>
</evidence>
<proteinExistence type="predicted"/>
<dbReference type="EMBL" id="LR134156">
    <property type="protein sequence ID" value="VEA78670.1"/>
    <property type="molecule type" value="Genomic_DNA"/>
</dbReference>
<evidence type="ECO:0000313" key="1">
    <source>
        <dbReference type="EMBL" id="VEA78670.1"/>
    </source>
</evidence>
<dbReference type="AlphaFoldDB" id="A0A447R8W2"/>
<protein>
    <submittedName>
        <fullName evidence="1">Uncharacterized protein</fullName>
    </submittedName>
</protein>